<reference evidence="2" key="1">
    <citation type="submission" date="2016-06" db="EMBL/GenBank/DDBJ databases">
        <title>Parallel loss of symbiosis genes in relatives of nitrogen-fixing non-legume Parasponia.</title>
        <authorList>
            <person name="Van Velzen R."/>
            <person name="Holmer R."/>
            <person name="Bu F."/>
            <person name="Rutten L."/>
            <person name="Van Zeijl A."/>
            <person name="Liu W."/>
            <person name="Santuari L."/>
            <person name="Cao Q."/>
            <person name="Sharma T."/>
            <person name="Shen D."/>
            <person name="Roswanjaya Y."/>
            <person name="Wardhani T."/>
            <person name="Kalhor M.S."/>
            <person name="Jansen J."/>
            <person name="Van den Hoogen J."/>
            <person name="Gungor B."/>
            <person name="Hartog M."/>
            <person name="Hontelez J."/>
            <person name="Verver J."/>
            <person name="Yang W.-C."/>
            <person name="Schijlen E."/>
            <person name="Repin R."/>
            <person name="Schilthuizen M."/>
            <person name="Schranz E."/>
            <person name="Heidstra R."/>
            <person name="Miyata K."/>
            <person name="Fedorova E."/>
            <person name="Kohlen W."/>
            <person name="Bisseling T."/>
            <person name="Smit S."/>
            <person name="Geurts R."/>
        </authorList>
    </citation>
    <scope>NUCLEOTIDE SEQUENCE [LARGE SCALE GENOMIC DNA]</scope>
    <source>
        <strain evidence="2">cv. WU1-14</strain>
    </source>
</reference>
<protein>
    <submittedName>
        <fullName evidence="1">Uncharacterized protein</fullName>
    </submittedName>
</protein>
<comment type="caution">
    <text evidence="1">The sequence shown here is derived from an EMBL/GenBank/DDBJ whole genome shotgun (WGS) entry which is preliminary data.</text>
</comment>
<name>A0A2P5A676_PARAD</name>
<evidence type="ECO:0000313" key="2">
    <source>
        <dbReference type="Proteomes" id="UP000237105"/>
    </source>
</evidence>
<accession>A0A2P5A676</accession>
<organism evidence="1 2">
    <name type="scientific">Parasponia andersonii</name>
    <name type="common">Sponia andersonii</name>
    <dbReference type="NCBI Taxonomy" id="3476"/>
    <lineage>
        <taxon>Eukaryota</taxon>
        <taxon>Viridiplantae</taxon>
        <taxon>Streptophyta</taxon>
        <taxon>Embryophyta</taxon>
        <taxon>Tracheophyta</taxon>
        <taxon>Spermatophyta</taxon>
        <taxon>Magnoliopsida</taxon>
        <taxon>eudicotyledons</taxon>
        <taxon>Gunneridae</taxon>
        <taxon>Pentapetalae</taxon>
        <taxon>rosids</taxon>
        <taxon>fabids</taxon>
        <taxon>Rosales</taxon>
        <taxon>Cannabaceae</taxon>
        <taxon>Parasponia</taxon>
    </lineage>
</organism>
<dbReference type="EMBL" id="JXTB01000881">
    <property type="protein sequence ID" value="PON32019.1"/>
    <property type="molecule type" value="Genomic_DNA"/>
</dbReference>
<dbReference type="AlphaFoldDB" id="A0A2P5A676"/>
<dbReference type="Proteomes" id="UP000237105">
    <property type="component" value="Unassembled WGS sequence"/>
</dbReference>
<evidence type="ECO:0000313" key="1">
    <source>
        <dbReference type="EMBL" id="PON32019.1"/>
    </source>
</evidence>
<proteinExistence type="predicted"/>
<feature type="non-terminal residue" evidence="1">
    <location>
        <position position="52"/>
    </location>
</feature>
<keyword evidence="2" id="KW-1185">Reference proteome</keyword>
<sequence>MPSFTASENESSNYTEIDILPDFIKFANKVTEDIIEDDGAEIEEIMNEPNSK</sequence>
<gene>
    <name evidence="1" type="ORF">PanWU01x14_365030</name>
</gene>